<evidence type="ECO:0000313" key="2">
    <source>
        <dbReference type="EMBL" id="ANY77390.1"/>
    </source>
</evidence>
<feature type="transmembrane region" description="Helical" evidence="1">
    <location>
        <begin position="105"/>
        <end position="124"/>
    </location>
</feature>
<protein>
    <submittedName>
        <fullName evidence="2">Uncharacterized protein</fullName>
    </submittedName>
</protein>
<keyword evidence="1" id="KW-0812">Transmembrane</keyword>
<dbReference type="KEGG" id="moc:BB934_03430"/>
<evidence type="ECO:0000256" key="1">
    <source>
        <dbReference type="SAM" id="Phobius"/>
    </source>
</evidence>
<dbReference type="AlphaFoldDB" id="A0A1B2EBP3"/>
<proteinExistence type="predicted"/>
<keyword evidence="1" id="KW-0472">Membrane</keyword>
<keyword evidence="1" id="KW-1133">Transmembrane helix</keyword>
<reference evidence="2" key="1">
    <citation type="submission" date="2016-07" db="EMBL/GenBank/DDBJ databases">
        <title>Microvirga ossetica sp. nov. a new species of rhizobia isolated from root nodules of the legume species Vicia alpestris Steven originated from North Ossetia region in the Caucasus.</title>
        <authorList>
            <person name="Safronova V.I."/>
            <person name="Kuznetsova I.G."/>
            <person name="Sazanova A.L."/>
            <person name="Belimov A."/>
            <person name="Andronov E."/>
            <person name="Osledkin Y.S."/>
            <person name="Onishchuk O.P."/>
            <person name="Kurchak O.N."/>
            <person name="Shaposhnikov A.I."/>
            <person name="Willems A."/>
            <person name="Tikhonovich I.A."/>
        </authorList>
    </citation>
    <scope>NUCLEOTIDE SEQUENCE [LARGE SCALE GENOMIC DNA]</scope>
    <source>
        <strain evidence="2">V5/3M</strain>
    </source>
</reference>
<organism evidence="2">
    <name type="scientific">Microvirga ossetica</name>
    <dbReference type="NCBI Taxonomy" id="1882682"/>
    <lineage>
        <taxon>Bacteria</taxon>
        <taxon>Pseudomonadati</taxon>
        <taxon>Pseudomonadota</taxon>
        <taxon>Alphaproteobacteria</taxon>
        <taxon>Hyphomicrobiales</taxon>
        <taxon>Methylobacteriaceae</taxon>
        <taxon>Microvirga</taxon>
    </lineage>
</organism>
<name>A0A1B2EBP3_9HYPH</name>
<dbReference type="EMBL" id="CP016616">
    <property type="protein sequence ID" value="ANY77390.1"/>
    <property type="molecule type" value="Genomic_DNA"/>
</dbReference>
<accession>A0A1B2EBP3</accession>
<gene>
    <name evidence="2" type="ORF">BB934_03430</name>
</gene>
<feature type="transmembrane region" description="Helical" evidence="1">
    <location>
        <begin position="144"/>
        <end position="162"/>
    </location>
</feature>
<sequence length="186" mass="20759">MSESGTARPRAVGRIELTLRDGAQLFNTLDPFPFHEKDLSADAERFIVEWAQELAKDQPIEILIDLPSRGGKGNTAQDLAAAIAGWFTARARSETRAMQALFRDARLAFAIGVAVLSGCLFVAWRLSEASGGPFGRVLQESFVIVGWVVIWRPAEMVLYDWLPMVRRRTLYRRLAAARVVVNRSVE</sequence>